<evidence type="ECO:0000256" key="3">
    <source>
        <dbReference type="RuleBase" id="RU364072"/>
    </source>
</evidence>
<keyword evidence="3" id="KW-0443">Lipid metabolism</keyword>
<comment type="pathway">
    <text evidence="3">Lipid metabolism; fatty acid biosynthesis.</text>
</comment>
<dbReference type="Pfam" id="PF00364">
    <property type="entry name" value="Biotin_lipoyl"/>
    <property type="match status" value="1"/>
</dbReference>
<dbReference type="PRINTS" id="PR01071">
    <property type="entry name" value="ACOABIOTINCC"/>
</dbReference>
<proteinExistence type="predicted"/>
<evidence type="ECO:0000256" key="1">
    <source>
        <dbReference type="ARBA" id="ARBA00017562"/>
    </source>
</evidence>
<reference evidence="5 6" key="1">
    <citation type="submission" date="2023-07" db="EMBL/GenBank/DDBJ databases">
        <title>Sorghum-associated microbial communities from plants grown in Nebraska, USA.</title>
        <authorList>
            <person name="Schachtman D."/>
        </authorList>
    </citation>
    <scope>NUCLEOTIDE SEQUENCE [LARGE SCALE GENOMIC DNA]</scope>
    <source>
        <strain evidence="5 6">BE167</strain>
    </source>
</reference>
<dbReference type="PANTHER" id="PTHR45266:SF3">
    <property type="entry name" value="OXALOACETATE DECARBOXYLASE ALPHA CHAIN"/>
    <property type="match status" value="1"/>
</dbReference>
<keyword evidence="6" id="KW-1185">Reference proteome</keyword>
<dbReference type="InterPro" id="IPR011053">
    <property type="entry name" value="Single_hybrid_motif"/>
</dbReference>
<feature type="domain" description="Lipoyl-binding" evidence="4">
    <location>
        <begin position="103"/>
        <end position="179"/>
    </location>
</feature>
<dbReference type="SUPFAM" id="SSF51230">
    <property type="entry name" value="Single hybrid motif"/>
    <property type="match status" value="1"/>
</dbReference>
<dbReference type="Proteomes" id="UP001252243">
    <property type="component" value="Unassembled WGS sequence"/>
</dbReference>
<keyword evidence="3" id="KW-0275">Fatty acid biosynthesis</keyword>
<keyword evidence="3" id="KW-0444">Lipid biosynthesis</keyword>
<sequence length="182" mass="18573">MDIDLEELAAIIEQLDKTEFTDFLYEKGELRLHVRRGGYIPDGVVQAQTGAAAAPAVATAPSAPAQPAPATAQPAASAPVVVNSPASNGRSPAMSPDALPAGHILVTAPMLGTYYGAPKPGESAFVQVGDSVSADAVLCIVEVMKLMNSVTAGAAGEVAAVFVKDGDLVEYEQPLFAIRAAA</sequence>
<accession>A0ABU1UHJ4</accession>
<evidence type="ECO:0000313" key="6">
    <source>
        <dbReference type="Proteomes" id="UP001252243"/>
    </source>
</evidence>
<comment type="function">
    <text evidence="3">This protein is a component of the acetyl coenzyme A carboxylase complex; first, biotin carboxylase catalyzes the carboxylation of the carrier protein and then the transcarboxylase transfers the carboxyl group to form malonyl-CoA.</text>
</comment>
<evidence type="ECO:0000259" key="4">
    <source>
        <dbReference type="PROSITE" id="PS50968"/>
    </source>
</evidence>
<dbReference type="RefSeq" id="WP_310061408.1">
    <property type="nucleotide sequence ID" value="NZ_JAVDVQ010000028.1"/>
</dbReference>
<evidence type="ECO:0000256" key="2">
    <source>
        <dbReference type="ARBA" id="ARBA00023267"/>
    </source>
</evidence>
<evidence type="ECO:0000313" key="5">
    <source>
        <dbReference type="EMBL" id="MDR7084666.1"/>
    </source>
</evidence>
<dbReference type="Gene3D" id="2.40.50.100">
    <property type="match status" value="1"/>
</dbReference>
<dbReference type="InterPro" id="IPR050709">
    <property type="entry name" value="Biotin_Carboxyl_Carrier/Decarb"/>
</dbReference>
<keyword evidence="2 3" id="KW-0092">Biotin</keyword>
<organism evidence="5 6">
    <name type="scientific">Arthrobacter ginsengisoli</name>
    <dbReference type="NCBI Taxonomy" id="1356565"/>
    <lineage>
        <taxon>Bacteria</taxon>
        <taxon>Bacillati</taxon>
        <taxon>Actinomycetota</taxon>
        <taxon>Actinomycetes</taxon>
        <taxon>Micrococcales</taxon>
        <taxon>Micrococcaceae</taxon>
        <taxon>Arthrobacter</taxon>
    </lineage>
</organism>
<dbReference type="CDD" id="cd06850">
    <property type="entry name" value="biotinyl_domain"/>
    <property type="match status" value="1"/>
</dbReference>
<name>A0ABU1UHJ4_9MICC</name>
<comment type="caution">
    <text evidence="5">The sequence shown here is derived from an EMBL/GenBank/DDBJ whole genome shotgun (WGS) entry which is preliminary data.</text>
</comment>
<keyword evidence="3" id="KW-0276">Fatty acid metabolism</keyword>
<protein>
    <recommendedName>
        <fullName evidence="1 3">Biotin carboxyl carrier protein of acetyl-CoA carboxylase</fullName>
    </recommendedName>
</protein>
<dbReference type="InterPro" id="IPR001249">
    <property type="entry name" value="AcCoA_biotinCC"/>
</dbReference>
<dbReference type="PROSITE" id="PS50968">
    <property type="entry name" value="BIOTINYL_LIPOYL"/>
    <property type="match status" value="1"/>
</dbReference>
<dbReference type="PANTHER" id="PTHR45266">
    <property type="entry name" value="OXALOACETATE DECARBOXYLASE ALPHA CHAIN"/>
    <property type="match status" value="1"/>
</dbReference>
<dbReference type="InterPro" id="IPR000089">
    <property type="entry name" value="Biotin_lipoyl"/>
</dbReference>
<dbReference type="EMBL" id="JAVDVQ010000028">
    <property type="protein sequence ID" value="MDR7084666.1"/>
    <property type="molecule type" value="Genomic_DNA"/>
</dbReference>
<gene>
    <name evidence="5" type="ORF">J2X01_003982</name>
</gene>